<dbReference type="Proteomes" id="UP001490365">
    <property type="component" value="Unassembled WGS sequence"/>
</dbReference>
<dbReference type="RefSeq" id="WP_351961350.1">
    <property type="nucleotide sequence ID" value="NZ_JBEOZM010000027.1"/>
</dbReference>
<reference evidence="7 8" key="1">
    <citation type="submission" date="2024-06" db="EMBL/GenBank/DDBJ databases">
        <title>The Natural Products Discovery Center: Release of the First 8490 Sequenced Strains for Exploring Actinobacteria Biosynthetic Diversity.</title>
        <authorList>
            <person name="Kalkreuter E."/>
            <person name="Kautsar S.A."/>
            <person name="Yang D."/>
            <person name="Bader C.D."/>
            <person name="Teijaro C.N."/>
            <person name="Fluegel L."/>
            <person name="Davis C.M."/>
            <person name="Simpson J.R."/>
            <person name="Lauterbach L."/>
            <person name="Steele A.D."/>
            <person name="Gui C."/>
            <person name="Meng S."/>
            <person name="Li G."/>
            <person name="Viehrig K."/>
            <person name="Ye F."/>
            <person name="Su P."/>
            <person name="Kiefer A.F."/>
            <person name="Nichols A."/>
            <person name="Cepeda A.J."/>
            <person name="Yan W."/>
            <person name="Fan B."/>
            <person name="Jiang Y."/>
            <person name="Adhikari A."/>
            <person name="Zheng C.-J."/>
            <person name="Schuster L."/>
            <person name="Cowan T.M."/>
            <person name="Smanski M.J."/>
            <person name="Chevrette M.G."/>
            <person name="De Carvalho L.P.S."/>
            <person name="Shen B."/>
        </authorList>
    </citation>
    <scope>NUCLEOTIDE SEQUENCE [LARGE SCALE GENOMIC DNA]</scope>
    <source>
        <strain evidence="7 8">NPDC001694</strain>
    </source>
</reference>
<dbReference type="Gene3D" id="1.20.1250.20">
    <property type="entry name" value="MFS general substrate transporter like domains"/>
    <property type="match status" value="2"/>
</dbReference>
<feature type="transmembrane region" description="Helical" evidence="5">
    <location>
        <begin position="29"/>
        <end position="51"/>
    </location>
</feature>
<dbReference type="Pfam" id="PF07690">
    <property type="entry name" value="MFS_1"/>
    <property type="match status" value="1"/>
</dbReference>
<evidence type="ECO:0000256" key="1">
    <source>
        <dbReference type="ARBA" id="ARBA00004651"/>
    </source>
</evidence>
<dbReference type="InterPro" id="IPR011701">
    <property type="entry name" value="MFS"/>
</dbReference>
<dbReference type="EMBL" id="JBEOZM010000027">
    <property type="protein sequence ID" value="MER6273067.1"/>
    <property type="molecule type" value="Genomic_DNA"/>
</dbReference>
<evidence type="ECO:0000313" key="8">
    <source>
        <dbReference type="Proteomes" id="UP001490365"/>
    </source>
</evidence>
<keyword evidence="3 5" id="KW-1133">Transmembrane helix</keyword>
<dbReference type="PROSITE" id="PS50850">
    <property type="entry name" value="MFS"/>
    <property type="match status" value="1"/>
</dbReference>
<dbReference type="SUPFAM" id="SSF103473">
    <property type="entry name" value="MFS general substrate transporter"/>
    <property type="match status" value="1"/>
</dbReference>
<name>A0ABV1TSS0_9ACTN</name>
<feature type="transmembrane region" description="Helical" evidence="5">
    <location>
        <begin position="158"/>
        <end position="175"/>
    </location>
</feature>
<dbReference type="InterPro" id="IPR020846">
    <property type="entry name" value="MFS_dom"/>
</dbReference>
<comment type="caution">
    <text evidence="7">The sequence shown here is derived from an EMBL/GenBank/DDBJ whole genome shotgun (WGS) entry which is preliminary data.</text>
</comment>
<feature type="transmembrane region" description="Helical" evidence="5">
    <location>
        <begin position="92"/>
        <end position="109"/>
    </location>
</feature>
<evidence type="ECO:0000313" key="7">
    <source>
        <dbReference type="EMBL" id="MER6273067.1"/>
    </source>
</evidence>
<keyword evidence="2 5" id="KW-0812">Transmembrane</keyword>
<feature type="transmembrane region" description="Helical" evidence="5">
    <location>
        <begin position="230"/>
        <end position="254"/>
    </location>
</feature>
<evidence type="ECO:0000256" key="4">
    <source>
        <dbReference type="ARBA" id="ARBA00023136"/>
    </source>
</evidence>
<accession>A0ABV1TSS0</accession>
<keyword evidence="4 5" id="KW-0472">Membrane</keyword>
<comment type="subcellular location">
    <subcellularLocation>
        <location evidence="1">Cell membrane</location>
        <topology evidence="1">Multi-pass membrane protein</topology>
    </subcellularLocation>
</comment>
<protein>
    <submittedName>
        <fullName evidence="7">MFS transporter</fullName>
    </submittedName>
</protein>
<organism evidence="7 8">
    <name type="scientific">Streptomyces sp. 900105755</name>
    <dbReference type="NCBI Taxonomy" id="3154389"/>
    <lineage>
        <taxon>Bacteria</taxon>
        <taxon>Bacillati</taxon>
        <taxon>Actinomycetota</taxon>
        <taxon>Actinomycetes</taxon>
        <taxon>Kitasatosporales</taxon>
        <taxon>Streptomycetaceae</taxon>
        <taxon>Streptomyces</taxon>
    </lineage>
</organism>
<sequence>MSESTKRQEAGTAPLGYRALLARPGVRPWLLVTLAAKLPVAMAPLALVFLVRQTPGGYTLGAVLGGAYVVGEVAGAPVLGARLTGTRLRRELGLGLLGGAAAFAGLAFCGTAPRPVAVVLAFLAGCAPAAHAGGLRALLVGAVPEQDVARALSVETTLTQGIWAVAPAAVAFLALDLAPGAPLLLAACCAALAAVGVRALPGAGTADPVAGGAADGGQPPSRTRALAAGWPVYLTSAAAMALLATAELVLPALLEYRGLPVAWAGPLLTAFSAASVAGGLLYGARQWPGGARAQSLVLLVVMAAFVALTAVLPGLVGIAVALLLAGAFKSGVMVTRNLSLRERVPAGMLAAGYSVMYAVQGVGYSLTASVAAVVLDHAEPAVAVLSGAALTLLLTLVSALAERRPRIV</sequence>
<evidence type="ECO:0000256" key="5">
    <source>
        <dbReference type="SAM" id="Phobius"/>
    </source>
</evidence>
<evidence type="ECO:0000259" key="6">
    <source>
        <dbReference type="PROSITE" id="PS50850"/>
    </source>
</evidence>
<feature type="transmembrane region" description="Helical" evidence="5">
    <location>
        <begin position="261"/>
        <end position="284"/>
    </location>
</feature>
<dbReference type="InterPro" id="IPR036259">
    <property type="entry name" value="MFS_trans_sf"/>
</dbReference>
<feature type="transmembrane region" description="Helical" evidence="5">
    <location>
        <begin position="116"/>
        <end position="138"/>
    </location>
</feature>
<feature type="transmembrane region" description="Helical" evidence="5">
    <location>
        <begin position="58"/>
        <end position="80"/>
    </location>
</feature>
<gene>
    <name evidence="7" type="ORF">ABT211_38245</name>
</gene>
<feature type="transmembrane region" description="Helical" evidence="5">
    <location>
        <begin position="349"/>
        <end position="375"/>
    </location>
</feature>
<dbReference type="PANTHER" id="PTHR23542">
    <property type="match status" value="1"/>
</dbReference>
<dbReference type="PANTHER" id="PTHR23542:SF1">
    <property type="entry name" value="MAJOR FACILITATOR SUPERFAMILY (MFS) PROFILE DOMAIN-CONTAINING PROTEIN"/>
    <property type="match status" value="1"/>
</dbReference>
<feature type="domain" description="Major facilitator superfamily (MFS) profile" evidence="6">
    <location>
        <begin position="225"/>
        <end position="408"/>
    </location>
</feature>
<feature type="transmembrane region" description="Helical" evidence="5">
    <location>
        <begin position="381"/>
        <end position="401"/>
    </location>
</feature>
<proteinExistence type="predicted"/>
<evidence type="ECO:0000256" key="2">
    <source>
        <dbReference type="ARBA" id="ARBA00022692"/>
    </source>
</evidence>
<keyword evidence="8" id="KW-1185">Reference proteome</keyword>
<feature type="transmembrane region" description="Helical" evidence="5">
    <location>
        <begin position="296"/>
        <end position="328"/>
    </location>
</feature>
<evidence type="ECO:0000256" key="3">
    <source>
        <dbReference type="ARBA" id="ARBA00022989"/>
    </source>
</evidence>